<comment type="caution">
    <text evidence="4">The sequence shown here is derived from an EMBL/GenBank/DDBJ whole genome shotgun (WGS) entry which is preliminary data.</text>
</comment>
<dbReference type="InterPro" id="IPR018247">
    <property type="entry name" value="EF_Hand_1_Ca_BS"/>
</dbReference>
<dbReference type="InterPro" id="IPR002048">
    <property type="entry name" value="EF_hand_dom"/>
</dbReference>
<gene>
    <name evidence="4" type="ORF">GRI62_00215</name>
</gene>
<dbReference type="AlphaFoldDB" id="A0A844ZWB7"/>
<dbReference type="GO" id="GO:0005509">
    <property type="term" value="F:calcium ion binding"/>
    <property type="evidence" value="ECO:0007669"/>
    <property type="project" value="InterPro"/>
</dbReference>
<keyword evidence="2" id="KW-0732">Signal</keyword>
<evidence type="ECO:0000256" key="1">
    <source>
        <dbReference type="SAM" id="MobiDB-lite"/>
    </source>
</evidence>
<dbReference type="PROSITE" id="PS50222">
    <property type="entry name" value="EF_HAND_2"/>
    <property type="match status" value="1"/>
</dbReference>
<name>A0A844ZWB7_9SPHN</name>
<dbReference type="InterPro" id="IPR011992">
    <property type="entry name" value="EF-hand-dom_pair"/>
</dbReference>
<sequence length="180" mass="19475">MTRTITFAIAAASLAIGGAAVAQDRPARADRTADVTRAAAETRATATFARMDANSDGVLNAADREARARTMFAAQDANGDGLLSFEEMQAHRTQMRSERGENGQRMMRRGHRGMAGMGMRGTRSADAELTAAQFTAAALARFDAADADDNGTVTAAERRSQWQERRQDRAENRRGQRPAQ</sequence>
<evidence type="ECO:0000313" key="5">
    <source>
        <dbReference type="Proteomes" id="UP000460626"/>
    </source>
</evidence>
<feature type="compositionally biased region" description="Basic and acidic residues" evidence="1">
    <location>
        <begin position="156"/>
        <end position="174"/>
    </location>
</feature>
<evidence type="ECO:0000259" key="3">
    <source>
        <dbReference type="PROSITE" id="PS50222"/>
    </source>
</evidence>
<feature type="region of interest" description="Disordered" evidence="1">
    <location>
        <begin position="143"/>
        <end position="180"/>
    </location>
</feature>
<dbReference type="Gene3D" id="1.10.238.10">
    <property type="entry name" value="EF-hand"/>
    <property type="match status" value="1"/>
</dbReference>
<evidence type="ECO:0000256" key="2">
    <source>
        <dbReference type="SAM" id="SignalP"/>
    </source>
</evidence>
<dbReference type="RefSeq" id="WP_131451434.1">
    <property type="nucleotide sequence ID" value="NZ_BMJK01000001.1"/>
</dbReference>
<dbReference type="EMBL" id="WTYH01000001">
    <property type="protein sequence ID" value="MXO92028.1"/>
    <property type="molecule type" value="Genomic_DNA"/>
</dbReference>
<dbReference type="OrthoDB" id="113323at2"/>
<feature type="domain" description="EF-hand" evidence="3">
    <location>
        <begin position="63"/>
        <end position="98"/>
    </location>
</feature>
<proteinExistence type="predicted"/>
<dbReference type="SUPFAM" id="SSF47473">
    <property type="entry name" value="EF-hand"/>
    <property type="match status" value="1"/>
</dbReference>
<dbReference type="PROSITE" id="PS00018">
    <property type="entry name" value="EF_HAND_1"/>
    <property type="match status" value="1"/>
</dbReference>
<protein>
    <recommendedName>
        <fullName evidence="3">EF-hand domain-containing protein</fullName>
    </recommendedName>
</protein>
<organism evidence="4 5">
    <name type="scientific">Aurantiacibacter arachoides</name>
    <dbReference type="NCBI Taxonomy" id="1850444"/>
    <lineage>
        <taxon>Bacteria</taxon>
        <taxon>Pseudomonadati</taxon>
        <taxon>Pseudomonadota</taxon>
        <taxon>Alphaproteobacteria</taxon>
        <taxon>Sphingomonadales</taxon>
        <taxon>Erythrobacteraceae</taxon>
        <taxon>Aurantiacibacter</taxon>
    </lineage>
</organism>
<feature type="signal peptide" evidence="2">
    <location>
        <begin position="1"/>
        <end position="22"/>
    </location>
</feature>
<feature type="chain" id="PRO_5032345815" description="EF-hand domain-containing protein" evidence="2">
    <location>
        <begin position="23"/>
        <end position="180"/>
    </location>
</feature>
<evidence type="ECO:0000313" key="4">
    <source>
        <dbReference type="EMBL" id="MXO92028.1"/>
    </source>
</evidence>
<dbReference type="Pfam" id="PF13202">
    <property type="entry name" value="EF-hand_5"/>
    <property type="match status" value="1"/>
</dbReference>
<keyword evidence="5" id="KW-1185">Reference proteome</keyword>
<reference evidence="4 5" key="1">
    <citation type="submission" date="2019-12" db="EMBL/GenBank/DDBJ databases">
        <title>Genomic-based taxomic classification of the family Erythrobacteraceae.</title>
        <authorList>
            <person name="Xu L."/>
        </authorList>
    </citation>
    <scope>NUCLEOTIDE SEQUENCE [LARGE SCALE GENOMIC DNA]</scope>
    <source>
        <strain evidence="4 5">RC4-10-4</strain>
    </source>
</reference>
<accession>A0A844ZWB7</accession>
<dbReference type="Proteomes" id="UP000460626">
    <property type="component" value="Unassembled WGS sequence"/>
</dbReference>